<dbReference type="InterPro" id="IPR036291">
    <property type="entry name" value="NAD(P)-bd_dom_sf"/>
</dbReference>
<keyword evidence="2" id="KW-0521">NADP</keyword>
<dbReference type="EMBL" id="CP165727">
    <property type="protein sequence ID" value="XDV61649.1"/>
    <property type="molecule type" value="Genomic_DNA"/>
</dbReference>
<accession>A0AB39XVQ6</accession>
<evidence type="ECO:0000259" key="3">
    <source>
        <dbReference type="Pfam" id="PF05368"/>
    </source>
</evidence>
<evidence type="ECO:0000256" key="1">
    <source>
        <dbReference type="ARBA" id="ARBA00006328"/>
    </source>
</evidence>
<gene>
    <name evidence="4" type="ORF">AB5J51_01020</name>
</gene>
<organism evidence="4">
    <name type="scientific">Streptomyces sp. R33</name>
    <dbReference type="NCBI Taxonomy" id="3238629"/>
    <lineage>
        <taxon>Bacteria</taxon>
        <taxon>Bacillati</taxon>
        <taxon>Actinomycetota</taxon>
        <taxon>Actinomycetes</taxon>
        <taxon>Kitasatosporales</taxon>
        <taxon>Streptomycetaceae</taxon>
        <taxon>Streptomyces</taxon>
    </lineage>
</organism>
<dbReference type="SUPFAM" id="SSF51735">
    <property type="entry name" value="NAD(P)-binding Rossmann-fold domains"/>
    <property type="match status" value="1"/>
</dbReference>
<dbReference type="Pfam" id="PF05368">
    <property type="entry name" value="NmrA"/>
    <property type="match status" value="1"/>
</dbReference>
<reference evidence="4" key="1">
    <citation type="submission" date="2024-08" db="EMBL/GenBank/DDBJ databases">
        <authorList>
            <person name="Yu S.T."/>
        </authorList>
    </citation>
    <scope>NUCLEOTIDE SEQUENCE</scope>
    <source>
        <strain evidence="4">R33</strain>
    </source>
</reference>
<evidence type="ECO:0000313" key="4">
    <source>
        <dbReference type="EMBL" id="XDV61649.1"/>
    </source>
</evidence>
<name>A0AB39XVQ6_9ACTN</name>
<proteinExistence type="inferred from homology"/>
<dbReference type="InterPro" id="IPR008030">
    <property type="entry name" value="NmrA-like"/>
</dbReference>
<dbReference type="RefSeq" id="WP_369776422.1">
    <property type="nucleotide sequence ID" value="NZ_CP165727.1"/>
</dbReference>
<dbReference type="CDD" id="cd05251">
    <property type="entry name" value="NmrA_like_SDR_a"/>
    <property type="match status" value="1"/>
</dbReference>
<evidence type="ECO:0000256" key="2">
    <source>
        <dbReference type="ARBA" id="ARBA00022857"/>
    </source>
</evidence>
<dbReference type="AlphaFoldDB" id="A0AB39XVQ6"/>
<protein>
    <submittedName>
        <fullName evidence="4">NmrA/HSCARG family protein</fullName>
    </submittedName>
</protein>
<feature type="domain" description="NmrA-like" evidence="3">
    <location>
        <begin position="2"/>
        <end position="255"/>
    </location>
</feature>
<dbReference type="Gene3D" id="3.40.50.720">
    <property type="entry name" value="NAD(P)-binding Rossmann-like Domain"/>
    <property type="match status" value="1"/>
</dbReference>
<dbReference type="InterPro" id="IPR051164">
    <property type="entry name" value="NmrA-like_oxidored"/>
</dbReference>
<comment type="similarity">
    <text evidence="1">Belongs to the NmrA-type oxidoreductase family.</text>
</comment>
<dbReference type="Gene3D" id="3.90.25.10">
    <property type="entry name" value="UDP-galactose 4-epimerase, domain 1"/>
    <property type="match status" value="1"/>
</dbReference>
<sequence length="302" mass="31911">MSTIAVTGATGAQGGATARALLAAGHTVRALTRQPASPAAEALRALGADVRRADFDDRASLDAALAGSDSLFAVTTPFGTDIDSEVRQGRALVDAAAAARLGHVVFTSAAHADRGTGIPHYDSKFLIEQHLYASGMTWTVIGPAAFMDNYASGWSLHGLREGSFAWPMPADRPLTLISARDIGAFAALALERRDLFAWRRIDIASDELDPTRIAAAIAAAAGRPITHQHVPLDVIRRYSTDLAAMFAYFNQVGLDVDVPSLRREFPEVGWQSFANWTAAQDWSALLSAPAPAAAHAAEPAAV</sequence>
<dbReference type="PANTHER" id="PTHR42748">
    <property type="entry name" value="NITROGEN METABOLITE REPRESSION PROTEIN NMRA FAMILY MEMBER"/>
    <property type="match status" value="1"/>
</dbReference>
<dbReference type="PANTHER" id="PTHR42748:SF7">
    <property type="entry name" value="NMRA LIKE REDOX SENSOR 1-RELATED"/>
    <property type="match status" value="1"/>
</dbReference>